<evidence type="ECO:0000313" key="3">
    <source>
        <dbReference type="Proteomes" id="UP000694844"/>
    </source>
</evidence>
<organism evidence="3 4">
    <name type="scientific">Crassostrea virginica</name>
    <name type="common">Eastern oyster</name>
    <dbReference type="NCBI Taxonomy" id="6565"/>
    <lineage>
        <taxon>Eukaryota</taxon>
        <taxon>Metazoa</taxon>
        <taxon>Spiralia</taxon>
        <taxon>Lophotrochozoa</taxon>
        <taxon>Mollusca</taxon>
        <taxon>Bivalvia</taxon>
        <taxon>Autobranchia</taxon>
        <taxon>Pteriomorphia</taxon>
        <taxon>Ostreida</taxon>
        <taxon>Ostreoidea</taxon>
        <taxon>Ostreidae</taxon>
        <taxon>Crassostrea</taxon>
    </lineage>
</organism>
<dbReference type="GeneID" id="111135458"/>
<dbReference type="InterPro" id="IPR016187">
    <property type="entry name" value="CTDL_fold"/>
</dbReference>
<keyword evidence="1" id="KW-0732">Signal</keyword>
<feature type="domain" description="C-type lectin" evidence="2">
    <location>
        <begin position="35"/>
        <end position="160"/>
    </location>
</feature>
<dbReference type="AlphaFoldDB" id="A0A8B8EMX2"/>
<dbReference type="PANTHER" id="PTHR22803">
    <property type="entry name" value="MANNOSE, PHOSPHOLIPASE, LECTIN RECEPTOR RELATED"/>
    <property type="match status" value="1"/>
</dbReference>
<sequence length="212" mass="23698">MLHSYMYLFWLAVVAYGDDVQHCTSPQQNSTSRLYMGHCYEFELHHKRDWNAAQTDCHSKGGTLVAINNMDEQTFLMAALKSLGLHGTGAWIGLSDKNQEGTFTWVTGETSTFTYWAPGQPHSSHRRFLLDSVSDEDCVLLKYSDSGHWHDYPCEKLDPFGLVRERFPYICEYSYSGTSTSTAAPSVVSTVAPSTVLVTTTPLPETPSIPTL</sequence>
<dbReference type="InterPro" id="IPR016186">
    <property type="entry name" value="C-type_lectin-like/link_sf"/>
</dbReference>
<dbReference type="OrthoDB" id="6162106at2759"/>
<dbReference type="SMART" id="SM00034">
    <property type="entry name" value="CLECT"/>
    <property type="match status" value="1"/>
</dbReference>
<evidence type="ECO:0000259" key="2">
    <source>
        <dbReference type="PROSITE" id="PS50041"/>
    </source>
</evidence>
<feature type="signal peptide" evidence="1">
    <location>
        <begin position="1"/>
        <end position="17"/>
    </location>
</feature>
<proteinExistence type="predicted"/>
<dbReference type="Pfam" id="PF00059">
    <property type="entry name" value="Lectin_C"/>
    <property type="match status" value="1"/>
</dbReference>
<dbReference type="InterPro" id="IPR050111">
    <property type="entry name" value="C-type_lectin/snaclec_domain"/>
</dbReference>
<dbReference type="CDD" id="cd00037">
    <property type="entry name" value="CLECT"/>
    <property type="match status" value="1"/>
</dbReference>
<protein>
    <submittedName>
        <fullName evidence="4">Lectin BRA-3-like</fullName>
    </submittedName>
</protein>
<gene>
    <name evidence="4" type="primary">LOC111135458</name>
</gene>
<accession>A0A8B8EMX2</accession>
<dbReference type="RefSeq" id="XP_022341257.1">
    <property type="nucleotide sequence ID" value="XM_022485549.1"/>
</dbReference>
<reference evidence="4" key="1">
    <citation type="submission" date="2025-08" db="UniProtKB">
        <authorList>
            <consortium name="RefSeq"/>
        </authorList>
    </citation>
    <scope>IDENTIFICATION</scope>
    <source>
        <tissue evidence="4">Whole sample</tissue>
    </source>
</reference>
<dbReference type="InterPro" id="IPR001304">
    <property type="entry name" value="C-type_lectin-like"/>
</dbReference>
<dbReference type="PROSITE" id="PS50041">
    <property type="entry name" value="C_TYPE_LECTIN_2"/>
    <property type="match status" value="1"/>
</dbReference>
<dbReference type="Proteomes" id="UP000694844">
    <property type="component" value="Chromosome 5"/>
</dbReference>
<dbReference type="SUPFAM" id="SSF56436">
    <property type="entry name" value="C-type lectin-like"/>
    <property type="match status" value="1"/>
</dbReference>
<evidence type="ECO:0000256" key="1">
    <source>
        <dbReference type="SAM" id="SignalP"/>
    </source>
</evidence>
<feature type="chain" id="PRO_5034797665" evidence="1">
    <location>
        <begin position="18"/>
        <end position="212"/>
    </location>
</feature>
<keyword evidence="3" id="KW-1185">Reference proteome</keyword>
<name>A0A8B8EMX2_CRAVI</name>
<evidence type="ECO:0000313" key="4">
    <source>
        <dbReference type="RefSeq" id="XP_022341257.1"/>
    </source>
</evidence>
<dbReference type="KEGG" id="cvn:111135458"/>
<dbReference type="Gene3D" id="3.10.100.10">
    <property type="entry name" value="Mannose-Binding Protein A, subunit A"/>
    <property type="match status" value="1"/>
</dbReference>